<keyword evidence="2" id="KW-0732">Signal</keyword>
<feature type="region of interest" description="Disordered" evidence="1">
    <location>
        <begin position="46"/>
        <end position="71"/>
    </location>
</feature>
<accession>A0A7K3PLR6</accession>
<evidence type="ECO:0000313" key="3">
    <source>
        <dbReference type="EMBL" id="NEB10906.1"/>
    </source>
</evidence>
<dbReference type="EMBL" id="JAAGMA010000507">
    <property type="protein sequence ID" value="NEB10906.1"/>
    <property type="molecule type" value="Genomic_DNA"/>
</dbReference>
<dbReference type="AlphaFoldDB" id="A0A7K3PLR6"/>
<evidence type="ECO:0000256" key="1">
    <source>
        <dbReference type="SAM" id="MobiDB-lite"/>
    </source>
</evidence>
<sequence>MRGFLASSTGVTCAAALSLPLAPPAAATTAAVPPVTRAAAGPEAYAAGGTQSLPLASRSRDRAPGAAEQGLARRNVRPFSLVGVVWDNPATELHGRVEVRTRATATGAWSGWRELETHNADHA</sequence>
<comment type="caution">
    <text evidence="3">The sequence shown here is derived from an EMBL/GenBank/DDBJ whole genome shotgun (WGS) entry which is preliminary data.</text>
</comment>
<dbReference type="Proteomes" id="UP000470446">
    <property type="component" value="Unassembled WGS sequence"/>
</dbReference>
<name>A0A7K3PLR6_9ACTN</name>
<proteinExistence type="predicted"/>
<protein>
    <submittedName>
        <fullName evidence="3">N-acetylmuramoyl-L-alanine amidase</fullName>
    </submittedName>
</protein>
<reference evidence="3 4" key="1">
    <citation type="submission" date="2020-01" db="EMBL/GenBank/DDBJ databases">
        <title>Insect and environment-associated Actinomycetes.</title>
        <authorList>
            <person name="Currrie C."/>
            <person name="Chevrette M."/>
            <person name="Carlson C."/>
            <person name="Stubbendieck R."/>
            <person name="Wendt-Pienkowski E."/>
        </authorList>
    </citation>
    <scope>NUCLEOTIDE SEQUENCE [LARGE SCALE GENOMIC DNA]</scope>
    <source>
        <strain evidence="3 4">SID14163</strain>
    </source>
</reference>
<organism evidence="3 4">
    <name type="scientific">Streptomyces coelicoflavus</name>
    <dbReference type="NCBI Taxonomy" id="285562"/>
    <lineage>
        <taxon>Bacteria</taxon>
        <taxon>Bacillati</taxon>
        <taxon>Actinomycetota</taxon>
        <taxon>Actinomycetes</taxon>
        <taxon>Kitasatosporales</taxon>
        <taxon>Streptomycetaceae</taxon>
        <taxon>Streptomyces</taxon>
    </lineage>
</organism>
<feature type="signal peptide" evidence="2">
    <location>
        <begin position="1"/>
        <end position="27"/>
    </location>
</feature>
<gene>
    <name evidence="3" type="ORF">G3I32_19005</name>
</gene>
<evidence type="ECO:0000256" key="2">
    <source>
        <dbReference type="SAM" id="SignalP"/>
    </source>
</evidence>
<feature type="chain" id="PRO_5029834990" evidence="2">
    <location>
        <begin position="28"/>
        <end position="123"/>
    </location>
</feature>
<feature type="non-terminal residue" evidence="3">
    <location>
        <position position="123"/>
    </location>
</feature>
<evidence type="ECO:0000313" key="4">
    <source>
        <dbReference type="Proteomes" id="UP000470446"/>
    </source>
</evidence>